<dbReference type="Gene3D" id="3.40.190.10">
    <property type="entry name" value="Periplasmic binding protein-like II"/>
    <property type="match status" value="1"/>
</dbReference>
<feature type="signal peptide" evidence="2">
    <location>
        <begin position="1"/>
        <end position="23"/>
    </location>
</feature>
<dbReference type="Gene3D" id="3.40.190.150">
    <property type="entry name" value="Bordetella uptake gene, domain 1"/>
    <property type="match status" value="1"/>
</dbReference>
<keyword evidence="2" id="KW-0732">Signal</keyword>
<name>A0A437LX88_9PROT</name>
<reference evidence="3 4" key="1">
    <citation type="submission" date="2019-01" db="EMBL/GenBank/DDBJ databases">
        <authorList>
            <person name="Chen W.-M."/>
        </authorList>
    </citation>
    <scope>NUCLEOTIDE SEQUENCE [LARGE SCALE GENOMIC DNA]</scope>
    <source>
        <strain evidence="3 4">CCP-6</strain>
    </source>
</reference>
<dbReference type="PANTHER" id="PTHR42928:SF5">
    <property type="entry name" value="BLR1237 PROTEIN"/>
    <property type="match status" value="1"/>
</dbReference>
<dbReference type="Pfam" id="PF03401">
    <property type="entry name" value="TctC"/>
    <property type="match status" value="1"/>
</dbReference>
<dbReference type="EMBL" id="SACL01000015">
    <property type="protein sequence ID" value="RVT90002.1"/>
    <property type="molecule type" value="Genomic_DNA"/>
</dbReference>
<evidence type="ECO:0000256" key="1">
    <source>
        <dbReference type="ARBA" id="ARBA00006987"/>
    </source>
</evidence>
<evidence type="ECO:0000313" key="4">
    <source>
        <dbReference type="Proteomes" id="UP000282957"/>
    </source>
</evidence>
<proteinExistence type="inferred from homology"/>
<sequence length="322" mass="33505">MFRRSLLAAPLLATPALATPAIAQPQWPARPVRVIVPFPPGGSNDAIARPLCDEMQRSLGQPFVIENRGGAGGTIGTAEVARAAPDGQTLMITSSTFATSAAVQATPYDAGRDFAMLALIATAPLVMLGAPNFAPDNMEQAAAHIRRHPGTVDYGSAGVGSIGHMGGALFALKAGLSMQHVPYRGTGPVLNDLAAGVIQLTFTTITAAAGLISGRRVKLLGWCTADRPANAPHAPTPRESGLPDYEAAIWWGLLGRRDTPAPTRARINAAANAALGDSRLAASLAQEGAAPSPGSLEDGERFISRDLSRWREVAQAANIRME</sequence>
<gene>
    <name evidence="3" type="ORF">EOD42_24245</name>
</gene>
<dbReference type="PANTHER" id="PTHR42928">
    <property type="entry name" value="TRICARBOXYLATE-BINDING PROTEIN"/>
    <property type="match status" value="1"/>
</dbReference>
<comment type="similarity">
    <text evidence="1">Belongs to the UPF0065 (bug) family.</text>
</comment>
<dbReference type="InterPro" id="IPR005064">
    <property type="entry name" value="BUG"/>
</dbReference>
<evidence type="ECO:0000313" key="3">
    <source>
        <dbReference type="EMBL" id="RVT90002.1"/>
    </source>
</evidence>
<dbReference type="OrthoDB" id="7250553at2"/>
<protein>
    <submittedName>
        <fullName evidence="3">Tripartite tricarboxylate transporter substrate binding protein</fullName>
    </submittedName>
</protein>
<feature type="chain" id="PRO_5019048624" evidence="2">
    <location>
        <begin position="24"/>
        <end position="322"/>
    </location>
</feature>
<organism evidence="3 4">
    <name type="scientific">Rhodovarius crocodyli</name>
    <dbReference type="NCBI Taxonomy" id="1979269"/>
    <lineage>
        <taxon>Bacteria</taxon>
        <taxon>Pseudomonadati</taxon>
        <taxon>Pseudomonadota</taxon>
        <taxon>Alphaproteobacteria</taxon>
        <taxon>Acetobacterales</taxon>
        <taxon>Roseomonadaceae</taxon>
        <taxon>Rhodovarius</taxon>
    </lineage>
</organism>
<evidence type="ECO:0000256" key="2">
    <source>
        <dbReference type="SAM" id="SignalP"/>
    </source>
</evidence>
<dbReference type="RefSeq" id="WP_127790184.1">
    <property type="nucleotide sequence ID" value="NZ_SACL01000015.1"/>
</dbReference>
<dbReference type="PIRSF" id="PIRSF017082">
    <property type="entry name" value="YflP"/>
    <property type="match status" value="1"/>
</dbReference>
<dbReference type="Proteomes" id="UP000282957">
    <property type="component" value="Unassembled WGS sequence"/>
</dbReference>
<keyword evidence="4" id="KW-1185">Reference proteome</keyword>
<accession>A0A437LX88</accession>
<dbReference type="AlphaFoldDB" id="A0A437LX88"/>
<dbReference type="InterPro" id="IPR042100">
    <property type="entry name" value="Bug_dom1"/>
</dbReference>
<comment type="caution">
    <text evidence="3">The sequence shown here is derived from an EMBL/GenBank/DDBJ whole genome shotgun (WGS) entry which is preliminary data.</text>
</comment>